<dbReference type="Proteomes" id="UP000789342">
    <property type="component" value="Unassembled WGS sequence"/>
</dbReference>
<protein>
    <submittedName>
        <fullName evidence="1">4284_t:CDS:1</fullName>
    </submittedName>
</protein>
<feature type="non-terminal residue" evidence="1">
    <location>
        <position position="1"/>
    </location>
</feature>
<name>A0A9N9AHH2_9GLOM</name>
<organism evidence="1 2">
    <name type="scientific">Acaulospora morrowiae</name>
    <dbReference type="NCBI Taxonomy" id="94023"/>
    <lineage>
        <taxon>Eukaryota</taxon>
        <taxon>Fungi</taxon>
        <taxon>Fungi incertae sedis</taxon>
        <taxon>Mucoromycota</taxon>
        <taxon>Glomeromycotina</taxon>
        <taxon>Glomeromycetes</taxon>
        <taxon>Diversisporales</taxon>
        <taxon>Acaulosporaceae</taxon>
        <taxon>Acaulospora</taxon>
    </lineage>
</organism>
<gene>
    <name evidence="1" type="ORF">AMORRO_LOCUS4675</name>
</gene>
<evidence type="ECO:0000313" key="1">
    <source>
        <dbReference type="EMBL" id="CAG8531089.1"/>
    </source>
</evidence>
<comment type="caution">
    <text evidence="1">The sequence shown here is derived from an EMBL/GenBank/DDBJ whole genome shotgun (WGS) entry which is preliminary data.</text>
</comment>
<proteinExistence type="predicted"/>
<dbReference type="AlphaFoldDB" id="A0A9N9AHH2"/>
<accession>A0A9N9AHH2</accession>
<dbReference type="EMBL" id="CAJVPV010002609">
    <property type="protein sequence ID" value="CAG8531089.1"/>
    <property type="molecule type" value="Genomic_DNA"/>
</dbReference>
<reference evidence="1" key="1">
    <citation type="submission" date="2021-06" db="EMBL/GenBank/DDBJ databases">
        <authorList>
            <person name="Kallberg Y."/>
            <person name="Tangrot J."/>
            <person name="Rosling A."/>
        </authorList>
    </citation>
    <scope>NUCLEOTIDE SEQUENCE</scope>
    <source>
        <strain evidence="1">CL551</strain>
    </source>
</reference>
<keyword evidence="2" id="KW-1185">Reference proteome</keyword>
<sequence>PITSSVITIKFEEGTTFSSLLKGIIDGLTKIPEQFITYLLNAHRQENKKIIEDEEEWKSLFWSKISSIRIFYSESLKVNHVMLERGIKSTIKARLSSSIKPATTLIPVLSIIDDCAVGICVHGVFISEVVN</sequence>
<evidence type="ECO:0000313" key="2">
    <source>
        <dbReference type="Proteomes" id="UP000789342"/>
    </source>
</evidence>